<feature type="compositionally biased region" description="Polar residues" evidence="1">
    <location>
        <begin position="224"/>
        <end position="235"/>
    </location>
</feature>
<accession>F4Y3M6</accession>
<gene>
    <name evidence="2" type="ORF">LYNGBM3L_71360</name>
</gene>
<evidence type="ECO:0000256" key="1">
    <source>
        <dbReference type="SAM" id="MobiDB-lite"/>
    </source>
</evidence>
<feature type="compositionally biased region" description="Polar residues" evidence="1">
    <location>
        <begin position="373"/>
        <end position="387"/>
    </location>
</feature>
<evidence type="ECO:0008006" key="4">
    <source>
        <dbReference type="Google" id="ProtNLM"/>
    </source>
</evidence>
<protein>
    <recommendedName>
        <fullName evidence="4">DUF4335 domain-containing protein</fullName>
    </recommendedName>
</protein>
<evidence type="ECO:0000313" key="3">
    <source>
        <dbReference type="Proteomes" id="UP000003959"/>
    </source>
</evidence>
<dbReference type="Proteomes" id="UP000003959">
    <property type="component" value="Unassembled WGS sequence"/>
</dbReference>
<dbReference type="InterPro" id="IPR025569">
    <property type="entry name" value="DUF4335"/>
</dbReference>
<feature type="compositionally biased region" description="Polar residues" evidence="1">
    <location>
        <begin position="415"/>
        <end position="430"/>
    </location>
</feature>
<feature type="compositionally biased region" description="Pro residues" evidence="1">
    <location>
        <begin position="250"/>
        <end position="299"/>
    </location>
</feature>
<reference evidence="3" key="1">
    <citation type="journal article" date="2011" name="Proc. Natl. Acad. Sci. U.S.A.">
        <title>Genomic insights into the physiology and ecology of the marine filamentous cyanobacterium Lyngbya majuscula.</title>
        <authorList>
            <person name="Jones A.C."/>
            <person name="Monroe E.A."/>
            <person name="Podell S."/>
            <person name="Hess W.R."/>
            <person name="Klages S."/>
            <person name="Esquenazi E."/>
            <person name="Niessen S."/>
            <person name="Hoover H."/>
            <person name="Rothmann M."/>
            <person name="Lasken R.S."/>
            <person name="Yates J.R.III."/>
            <person name="Reinhardt R."/>
            <person name="Kube M."/>
            <person name="Burkart M.D."/>
            <person name="Allen E.E."/>
            <person name="Dorrestein P.C."/>
            <person name="Gerwick W.H."/>
            <person name="Gerwick L."/>
        </authorList>
    </citation>
    <scope>NUCLEOTIDE SEQUENCE [LARGE SCALE GENOMIC DNA]</scope>
    <source>
        <strain evidence="3">3L</strain>
    </source>
</reference>
<name>F4Y3M6_9CYAN</name>
<dbReference type="AlphaFoldDB" id="F4Y3M6"/>
<feature type="compositionally biased region" description="Low complexity" evidence="1">
    <location>
        <begin position="333"/>
        <end position="364"/>
    </location>
</feature>
<evidence type="ECO:0000313" key="2">
    <source>
        <dbReference type="EMBL" id="EGJ28702.1"/>
    </source>
</evidence>
<dbReference type="HOGENOM" id="CLU_038555_0_0_3"/>
<dbReference type="eggNOG" id="COG3266">
    <property type="taxonomic scope" value="Bacteria"/>
</dbReference>
<keyword evidence="3" id="KW-1185">Reference proteome</keyword>
<dbReference type="EMBL" id="GL890973">
    <property type="protein sequence ID" value="EGJ28702.1"/>
    <property type="molecule type" value="Genomic_DNA"/>
</dbReference>
<dbReference type="Pfam" id="PF14233">
    <property type="entry name" value="DUF4335"/>
    <property type="match status" value="1"/>
</dbReference>
<dbReference type="RefSeq" id="WP_008191455.1">
    <property type="nucleotide sequence ID" value="NZ_GL890973.1"/>
</dbReference>
<dbReference type="OrthoDB" id="425813at2"/>
<proteinExistence type="predicted"/>
<sequence>MTNIVLRRYTPPTCTLSIWANRSPLSRWVGESVVKKLRFELRFDDPRKPEEQQVTLRGNAEDLDVLYEAVDGYVQHFLEPSPKQLVASGNSKAVGHATRSAEVTPLNLLTLPTPQEENATAVPTQQIHLQSKGLLSHSLFLGKLANEESGSVLDLSATQLFDLASALDEYAAEVVSLPKLNQPSWKPESSAWMRTAASMLLAVGVTAAVIKLLDKPQPVEQAKTLTTAQSQTKALDSSKIGKKRAISKVPPAPSTPIPTPSVPPRLSPGTKLPPPPPVKPPSLPVRTPPPPPVKPPSPAPVRTAPAIASRPNSRPMLKIVPAPARTPDSPKLSATSSGVSPVASSVTSPVASSAVSPAAAPGASNGDAPVSEASKTNVPTADANTQPKPTPPSPIAVVQTVSELPVIKPAPSPTDVATQDSSRESLSIPTETVVIPEAESSISSTSITSTSTSSRSYTTNVAVQAIPAPQQNVSSLQRGSSTSRIIDQAVPGLNVGSSPVIDQAVPGLNVGSSPVIDQAVPGLNLPSSPVSDSLKPSEPTVANQISQNTLLDKISQVAEARRYFQERWQPPEGLQKTLNYSLWLNNNGTIRRIIPLGQAAKTYIDNAPIPLIGESFVSPLEGEGIPKIRVLLHPDGKVQTLLEGMN</sequence>
<feature type="region of interest" description="Disordered" evidence="1">
    <location>
        <begin position="224"/>
        <end position="431"/>
    </location>
</feature>
<organism evidence="2 3">
    <name type="scientific">Moorena producens 3L</name>
    <dbReference type="NCBI Taxonomy" id="489825"/>
    <lineage>
        <taxon>Bacteria</taxon>
        <taxon>Bacillati</taxon>
        <taxon>Cyanobacteriota</taxon>
        <taxon>Cyanophyceae</taxon>
        <taxon>Coleofasciculales</taxon>
        <taxon>Coleofasciculaceae</taxon>
        <taxon>Moorena</taxon>
    </lineage>
</organism>